<evidence type="ECO:0000313" key="1">
    <source>
        <dbReference type="EMBL" id="KAL1266937.1"/>
    </source>
</evidence>
<accession>A0ABR3MQM3</accession>
<reference evidence="1 2" key="1">
    <citation type="submission" date="2023-09" db="EMBL/GenBank/DDBJ databases">
        <authorList>
            <person name="Wang M."/>
        </authorList>
    </citation>
    <scope>NUCLEOTIDE SEQUENCE [LARGE SCALE GENOMIC DNA]</scope>
    <source>
        <strain evidence="1">GT-2023</strain>
        <tissue evidence="1">Liver</tissue>
    </source>
</reference>
<sequence>MGRVQQREAFMGRGSCRAGGSPACRAILRHFSFSSASLCPGTHPETLTTQSRRRCLCNTVTTDNPGIKYPLSSVLTDSL</sequence>
<protein>
    <submittedName>
        <fullName evidence="1">Uncharacterized protein</fullName>
    </submittedName>
</protein>
<proteinExistence type="predicted"/>
<dbReference type="Proteomes" id="UP001558613">
    <property type="component" value="Unassembled WGS sequence"/>
</dbReference>
<comment type="caution">
    <text evidence="1">The sequence shown here is derived from an EMBL/GenBank/DDBJ whole genome shotgun (WGS) entry which is preliminary data.</text>
</comment>
<organism evidence="1 2">
    <name type="scientific">Cirrhinus molitorella</name>
    <name type="common">mud carp</name>
    <dbReference type="NCBI Taxonomy" id="172907"/>
    <lineage>
        <taxon>Eukaryota</taxon>
        <taxon>Metazoa</taxon>
        <taxon>Chordata</taxon>
        <taxon>Craniata</taxon>
        <taxon>Vertebrata</taxon>
        <taxon>Euteleostomi</taxon>
        <taxon>Actinopterygii</taxon>
        <taxon>Neopterygii</taxon>
        <taxon>Teleostei</taxon>
        <taxon>Ostariophysi</taxon>
        <taxon>Cypriniformes</taxon>
        <taxon>Cyprinidae</taxon>
        <taxon>Labeoninae</taxon>
        <taxon>Labeonini</taxon>
        <taxon>Cirrhinus</taxon>
    </lineage>
</organism>
<evidence type="ECO:0000313" key="2">
    <source>
        <dbReference type="Proteomes" id="UP001558613"/>
    </source>
</evidence>
<name>A0ABR3MQM3_9TELE</name>
<keyword evidence="2" id="KW-1185">Reference proteome</keyword>
<dbReference type="EMBL" id="JAYMGO010000010">
    <property type="protein sequence ID" value="KAL1266937.1"/>
    <property type="molecule type" value="Genomic_DNA"/>
</dbReference>
<gene>
    <name evidence="1" type="ORF">QQF64_002612</name>
</gene>